<evidence type="ECO:0000313" key="2">
    <source>
        <dbReference type="Proteomes" id="UP000788993"/>
    </source>
</evidence>
<keyword evidence="2" id="KW-1185">Reference proteome</keyword>
<dbReference type="AlphaFoldDB" id="A0A9P8P3Q5"/>
<protein>
    <submittedName>
        <fullName evidence="1">Uncharacterized protein</fullName>
    </submittedName>
</protein>
<organism evidence="1 2">
    <name type="scientific">Ogataea polymorpha</name>
    <dbReference type="NCBI Taxonomy" id="460523"/>
    <lineage>
        <taxon>Eukaryota</taxon>
        <taxon>Fungi</taxon>
        <taxon>Dikarya</taxon>
        <taxon>Ascomycota</taxon>
        <taxon>Saccharomycotina</taxon>
        <taxon>Pichiomycetes</taxon>
        <taxon>Pichiales</taxon>
        <taxon>Pichiaceae</taxon>
        <taxon>Ogataea</taxon>
    </lineage>
</organism>
<evidence type="ECO:0000313" key="1">
    <source>
        <dbReference type="EMBL" id="KAH3664687.1"/>
    </source>
</evidence>
<sequence>MVDMHFPSLGSQNFTKLSLEPLTTNPKVGCQSQALTSQWCPFKVRSSVAVLKFHILSVRSSEQLTNFESFGEKTMS</sequence>
<gene>
    <name evidence="1" type="ORF">OGATHE_003502</name>
</gene>
<accession>A0A9P8P3Q5</accession>
<comment type="caution">
    <text evidence="1">The sequence shown here is derived from an EMBL/GenBank/DDBJ whole genome shotgun (WGS) entry which is preliminary data.</text>
</comment>
<name>A0A9P8P3Q5_9ASCO</name>
<dbReference type="EMBL" id="JAEUBD010001178">
    <property type="protein sequence ID" value="KAH3664687.1"/>
    <property type="molecule type" value="Genomic_DNA"/>
</dbReference>
<reference evidence="1" key="2">
    <citation type="submission" date="2021-01" db="EMBL/GenBank/DDBJ databases">
        <authorList>
            <person name="Schikora-Tamarit M.A."/>
        </authorList>
    </citation>
    <scope>NUCLEOTIDE SEQUENCE</scope>
    <source>
        <strain evidence="1">NCAIM Y.01608</strain>
    </source>
</reference>
<proteinExistence type="predicted"/>
<dbReference type="Proteomes" id="UP000788993">
    <property type="component" value="Unassembled WGS sequence"/>
</dbReference>
<reference evidence="1" key="1">
    <citation type="journal article" date="2021" name="Open Biol.">
        <title>Shared evolutionary footprints suggest mitochondrial oxidative damage underlies multiple complex I losses in fungi.</title>
        <authorList>
            <person name="Schikora-Tamarit M.A."/>
            <person name="Marcet-Houben M."/>
            <person name="Nosek J."/>
            <person name="Gabaldon T."/>
        </authorList>
    </citation>
    <scope>NUCLEOTIDE SEQUENCE</scope>
    <source>
        <strain evidence="1">NCAIM Y.01608</strain>
    </source>
</reference>